<dbReference type="EMBL" id="UZAH01035041">
    <property type="protein sequence ID" value="VDP38718.1"/>
    <property type="molecule type" value="Genomic_DNA"/>
</dbReference>
<evidence type="ECO:0000313" key="4">
    <source>
        <dbReference type="WBParaSite" id="HPBE_0002342201-mRNA-1"/>
    </source>
</evidence>
<dbReference type="Proteomes" id="UP000050761">
    <property type="component" value="Unassembled WGS sequence"/>
</dbReference>
<feature type="compositionally biased region" description="Basic and acidic residues" evidence="1">
    <location>
        <begin position="49"/>
        <end position="63"/>
    </location>
</feature>
<evidence type="ECO:0000313" key="2">
    <source>
        <dbReference type="EMBL" id="VDP38718.1"/>
    </source>
</evidence>
<gene>
    <name evidence="2" type="ORF">HPBE_LOCUS23421</name>
</gene>
<evidence type="ECO:0000313" key="3">
    <source>
        <dbReference type="Proteomes" id="UP000050761"/>
    </source>
</evidence>
<reference evidence="2 3" key="1">
    <citation type="submission" date="2018-11" db="EMBL/GenBank/DDBJ databases">
        <authorList>
            <consortium name="Pathogen Informatics"/>
        </authorList>
    </citation>
    <scope>NUCLEOTIDE SEQUENCE [LARGE SCALE GENOMIC DNA]</scope>
</reference>
<feature type="region of interest" description="Disordered" evidence="1">
    <location>
        <begin position="26"/>
        <end position="73"/>
    </location>
</feature>
<dbReference type="WBParaSite" id="HPBE_0002342201-mRNA-1">
    <property type="protein sequence ID" value="HPBE_0002342201-mRNA-1"/>
    <property type="gene ID" value="HPBE_0002342201"/>
</dbReference>
<reference evidence="4" key="2">
    <citation type="submission" date="2019-09" db="UniProtKB">
        <authorList>
            <consortium name="WormBaseParasite"/>
        </authorList>
    </citation>
    <scope>IDENTIFICATION</scope>
</reference>
<organism evidence="3 4">
    <name type="scientific">Heligmosomoides polygyrus</name>
    <name type="common">Parasitic roundworm</name>
    <dbReference type="NCBI Taxonomy" id="6339"/>
    <lineage>
        <taxon>Eukaryota</taxon>
        <taxon>Metazoa</taxon>
        <taxon>Ecdysozoa</taxon>
        <taxon>Nematoda</taxon>
        <taxon>Chromadorea</taxon>
        <taxon>Rhabditida</taxon>
        <taxon>Rhabditina</taxon>
        <taxon>Rhabditomorpha</taxon>
        <taxon>Strongyloidea</taxon>
        <taxon>Heligmosomidae</taxon>
        <taxon>Heligmosomoides</taxon>
    </lineage>
</organism>
<sequence length="73" mass="8796">MWVEIGPHEKSYQESNFRKTHQFRIQRDPQKSLGLTEPVAHRHQVAPTPHEKLPRRRPADQSKCHRRHPLESW</sequence>
<feature type="compositionally biased region" description="Basic residues" evidence="1">
    <location>
        <begin position="64"/>
        <end position="73"/>
    </location>
</feature>
<dbReference type="AlphaFoldDB" id="A0A183GL52"/>
<evidence type="ECO:0000256" key="1">
    <source>
        <dbReference type="SAM" id="MobiDB-lite"/>
    </source>
</evidence>
<proteinExistence type="predicted"/>
<protein>
    <submittedName>
        <fullName evidence="2 4">Uncharacterized protein</fullName>
    </submittedName>
</protein>
<accession>A0A3P8DXB8</accession>
<keyword evidence="3" id="KW-1185">Reference proteome</keyword>
<name>A0A183GL52_HELPZ</name>
<accession>A0A183GL52</accession>